<dbReference type="AlphaFoldDB" id="A0A2A4FJ03"/>
<evidence type="ECO:0000313" key="1">
    <source>
        <dbReference type="EMBL" id="PCE32594.1"/>
    </source>
</evidence>
<evidence type="ECO:0008006" key="3">
    <source>
        <dbReference type="Google" id="ProtNLM"/>
    </source>
</evidence>
<comment type="caution">
    <text evidence="1">The sequence shown here is derived from an EMBL/GenBank/DDBJ whole genome shotgun (WGS) entry which is preliminary data.</text>
</comment>
<dbReference type="PROSITE" id="PS00131">
    <property type="entry name" value="CARBOXYPEPT_SER_SER"/>
    <property type="match status" value="1"/>
</dbReference>
<protein>
    <recommendedName>
        <fullName evidence="3">Peptidase S10</fullName>
    </recommendedName>
</protein>
<organism evidence="1 2">
    <name type="scientific">Burkholderia ubonensis subsp. mesacidophila</name>
    <dbReference type="NCBI Taxonomy" id="265293"/>
    <lineage>
        <taxon>Bacteria</taxon>
        <taxon>Pseudomonadati</taxon>
        <taxon>Pseudomonadota</taxon>
        <taxon>Betaproteobacteria</taxon>
        <taxon>Burkholderiales</taxon>
        <taxon>Burkholderiaceae</taxon>
        <taxon>Burkholderia</taxon>
        <taxon>Burkholderia cepacia complex</taxon>
    </lineage>
</organism>
<dbReference type="InterPro" id="IPR018202">
    <property type="entry name" value="Ser_caboxypep_ser_AS"/>
</dbReference>
<dbReference type="Gene3D" id="3.40.50.1820">
    <property type="entry name" value="alpha/beta hydrolase"/>
    <property type="match status" value="1"/>
</dbReference>
<dbReference type="GO" id="GO:0006508">
    <property type="term" value="P:proteolysis"/>
    <property type="evidence" value="ECO:0007669"/>
    <property type="project" value="InterPro"/>
</dbReference>
<dbReference type="PROSITE" id="PS51257">
    <property type="entry name" value="PROKAR_LIPOPROTEIN"/>
    <property type="match status" value="1"/>
</dbReference>
<name>A0A2A4FJ03_9BURK</name>
<sequence length="518" mass="55445">MKNNLPNSRHAWRLLAALTTLLCACGGQDHDAAPGQSPPLPASASQPAAGIDRPFVDERSYSNRGDAALNDASEAAAVVHRQIMVGGRTLPYTATTGHLSATDRDTGKRASMFYVAYSVDNIDPVRRPVTFLFNGGPVTASVWLHLGSWGPKRISTETRAADGSSYPLIDSSDSLLDQTDLVFVDAVGSGYSQAIAPSVNRDFWGVDADATVFRDFISRYVAVNGRGASPIYLYGESYGGIRAGVLADLLETAGIKVSGVVLNSPILNFNTACDLGAPDCTGFVPTYAAVSTYHRVSNKPEAMSPADYIEQARRFSIDAYRPALRASIDLGTAPSIALLSALNGYTGLASSLWANHLNLTPDIYSVNVKPGYVVDINDGRLATPAGGDWSDPYSDAFESHIRTLLPGFLGYRSGSTYSMAAGDSWQWTHDGLPLPDAIPDLASALTQNPDMKILALNGYHDLNCPFFQTDLELARIGKMSQVRSYTFAGGHMTYLTEASPEPLRQALRDFYGHPGAGS</sequence>
<dbReference type="GO" id="GO:0004185">
    <property type="term" value="F:serine-type carboxypeptidase activity"/>
    <property type="evidence" value="ECO:0007669"/>
    <property type="project" value="InterPro"/>
</dbReference>
<dbReference type="InterPro" id="IPR001563">
    <property type="entry name" value="Peptidase_S10"/>
</dbReference>
<dbReference type="Pfam" id="PF00450">
    <property type="entry name" value="Peptidase_S10"/>
    <property type="match status" value="1"/>
</dbReference>
<dbReference type="SUPFAM" id="SSF53474">
    <property type="entry name" value="alpha/beta-Hydrolases"/>
    <property type="match status" value="1"/>
</dbReference>
<proteinExistence type="predicted"/>
<gene>
    <name evidence="1" type="ORF">BZL54_10260</name>
</gene>
<accession>A0A2A4FJ03</accession>
<dbReference type="InterPro" id="IPR029058">
    <property type="entry name" value="AB_hydrolase_fold"/>
</dbReference>
<evidence type="ECO:0000313" key="2">
    <source>
        <dbReference type="Proteomes" id="UP000217994"/>
    </source>
</evidence>
<dbReference type="Proteomes" id="UP000217994">
    <property type="component" value="Unassembled WGS sequence"/>
</dbReference>
<dbReference type="EMBL" id="MTZU01000026">
    <property type="protein sequence ID" value="PCE32594.1"/>
    <property type="molecule type" value="Genomic_DNA"/>
</dbReference>
<reference evidence="1 2" key="1">
    <citation type="submission" date="2017-01" db="EMBL/GenBank/DDBJ databases">
        <title>Whole-Genome Shotgun Sequencing of Two beta-Proteobacterial Species in Search of the Bulgecin Biosynthetic Cluster.</title>
        <authorList>
            <person name="Horsman M.E."/>
            <person name="Marous D.R."/>
            <person name="Li R."/>
            <person name="Oliver R.A."/>
            <person name="Byun B."/>
            <person name="Emrich S.J."/>
            <person name="Boggess B."/>
            <person name="Townsend C.A."/>
            <person name="Mobashery S."/>
        </authorList>
    </citation>
    <scope>NUCLEOTIDE SEQUENCE [LARGE SCALE GENOMIC DNA]</scope>
    <source>
        <strain evidence="1 2">ATCC 31433</strain>
    </source>
</reference>